<evidence type="ECO:0000313" key="7">
    <source>
        <dbReference type="EMBL" id="ACZ48915.1"/>
    </source>
</evidence>
<keyword evidence="3" id="KW-0862">Zinc</keyword>
<dbReference type="InterPro" id="IPR048489">
    <property type="entry name" value="DksA_N"/>
</dbReference>
<dbReference type="EMBL" id="CP001759">
    <property type="protein sequence ID" value="ACZ48915.1"/>
    <property type="molecule type" value="Genomic_DNA"/>
</dbReference>
<dbReference type="KEGG" id="acn:ACIS_00245"/>
<keyword evidence="8" id="KW-1185">Reference proteome</keyword>
<keyword evidence="1" id="KW-0479">Metal-binding</keyword>
<dbReference type="HOGENOM" id="CLU_043144_2_2_5"/>
<protein>
    <submittedName>
        <fullName evidence="7">DnaK suppressor protein</fullName>
    </submittedName>
</protein>
<evidence type="ECO:0000256" key="2">
    <source>
        <dbReference type="ARBA" id="ARBA00022771"/>
    </source>
</evidence>
<dbReference type="AlphaFoldDB" id="D1ATN7"/>
<dbReference type="Pfam" id="PF21157">
    <property type="entry name" value="DksA_N"/>
    <property type="match status" value="1"/>
</dbReference>
<dbReference type="InterPro" id="IPR037187">
    <property type="entry name" value="DnaK_N"/>
</dbReference>
<proteinExistence type="predicted"/>
<keyword evidence="2" id="KW-0863">Zinc-finger</keyword>
<evidence type="ECO:0000313" key="8">
    <source>
        <dbReference type="Proteomes" id="UP000000630"/>
    </source>
</evidence>
<evidence type="ECO:0000256" key="3">
    <source>
        <dbReference type="ARBA" id="ARBA00022833"/>
    </source>
</evidence>
<dbReference type="GO" id="GO:0008270">
    <property type="term" value="F:zinc ion binding"/>
    <property type="evidence" value="ECO:0007669"/>
    <property type="project" value="UniProtKB-KW"/>
</dbReference>
<feature type="domain" description="Zinc finger DksA/TraR C4-type" evidence="5">
    <location>
        <begin position="91"/>
        <end position="126"/>
    </location>
</feature>
<reference evidence="7 8" key="1">
    <citation type="journal article" date="2010" name="J. Bacteriol.">
        <title>Complete genome sequence of Anaplasma marginale subsp. centrale.</title>
        <authorList>
            <person name="Herndon D.R."/>
            <person name="Palmer G.H."/>
            <person name="Shkap V."/>
            <person name="Knowles D.P. Jr."/>
            <person name="Brayton K.A."/>
        </authorList>
    </citation>
    <scope>NUCLEOTIDE SEQUENCE [LARGE SCALE GENOMIC DNA]</scope>
    <source>
        <strain evidence="7 8">Israel</strain>
    </source>
</reference>
<dbReference type="PANTHER" id="PTHR33823:SF2">
    <property type="entry name" value="RNA POLYMERASE-BINDING TRANSCRIPTION FACTOR DKSA"/>
    <property type="match status" value="1"/>
</dbReference>
<organism evidence="7 8">
    <name type="scientific">Anaplasma centrale (strain Israel)</name>
    <name type="common">Anaplasma marginale subsp. centrale (strain Israel)</name>
    <dbReference type="NCBI Taxonomy" id="574556"/>
    <lineage>
        <taxon>Bacteria</taxon>
        <taxon>Pseudomonadati</taxon>
        <taxon>Pseudomonadota</taxon>
        <taxon>Alphaproteobacteria</taxon>
        <taxon>Rickettsiales</taxon>
        <taxon>Anaplasmataceae</taxon>
        <taxon>Anaplasma</taxon>
    </lineage>
</organism>
<dbReference type="InterPro" id="IPR000962">
    <property type="entry name" value="Znf_DskA_TraR"/>
</dbReference>
<dbReference type="PANTHER" id="PTHR33823">
    <property type="entry name" value="RNA POLYMERASE-BINDING TRANSCRIPTION FACTOR DKSA-RELATED"/>
    <property type="match status" value="1"/>
</dbReference>
<feature type="zinc finger region" description="dksA C4-type" evidence="4">
    <location>
        <begin position="96"/>
        <end position="120"/>
    </location>
</feature>
<dbReference type="SUPFAM" id="SSF57716">
    <property type="entry name" value="Glucocorticoid receptor-like (DNA-binding domain)"/>
    <property type="match status" value="1"/>
</dbReference>
<sequence length="137" mass="16063">MLPKYILDEEDENYMNPKQLDYFRNKLITWKQALQRESAEKAREVLQSHADADLTDMATREYDTDLTLQTCDRNDALTVEIDKALQRIDNGLYGYCEETGEKIGTARLEANPVTLYCIEEQERREKQQKLYSDEGED</sequence>
<evidence type="ECO:0000256" key="4">
    <source>
        <dbReference type="PROSITE-ProRule" id="PRU00510"/>
    </source>
</evidence>
<evidence type="ECO:0000256" key="1">
    <source>
        <dbReference type="ARBA" id="ARBA00022723"/>
    </source>
</evidence>
<gene>
    <name evidence="7" type="primary">dksA</name>
    <name evidence="7" type="ordered locus">ACIS_00245</name>
</gene>
<dbReference type="STRING" id="574556.ACIS_00245"/>
<dbReference type="SUPFAM" id="SSF109635">
    <property type="entry name" value="DnaK suppressor protein DksA, alpha-hairpin domain"/>
    <property type="match status" value="1"/>
</dbReference>
<evidence type="ECO:0000259" key="6">
    <source>
        <dbReference type="Pfam" id="PF21157"/>
    </source>
</evidence>
<evidence type="ECO:0000259" key="5">
    <source>
        <dbReference type="Pfam" id="PF01258"/>
    </source>
</evidence>
<dbReference type="eggNOG" id="COG1734">
    <property type="taxonomic scope" value="Bacteria"/>
</dbReference>
<dbReference type="Proteomes" id="UP000000630">
    <property type="component" value="Chromosome"/>
</dbReference>
<dbReference type="PROSITE" id="PS51128">
    <property type="entry name" value="ZF_DKSA_2"/>
    <property type="match status" value="1"/>
</dbReference>
<dbReference type="RefSeq" id="WP_012880396.1">
    <property type="nucleotide sequence ID" value="NC_013532.1"/>
</dbReference>
<dbReference type="Pfam" id="PF01258">
    <property type="entry name" value="zf-dskA_traR"/>
    <property type="match status" value="1"/>
</dbReference>
<feature type="domain" description="DnaK suppressor protein DksA N-terminal" evidence="6">
    <location>
        <begin position="19"/>
        <end position="88"/>
    </location>
</feature>
<dbReference type="Gene3D" id="1.20.120.910">
    <property type="entry name" value="DksA, coiled-coil domain"/>
    <property type="match status" value="1"/>
</dbReference>
<accession>D1ATN7</accession>
<name>D1ATN7_ANACI</name>